<evidence type="ECO:0000256" key="15">
    <source>
        <dbReference type="SAM" id="Phobius"/>
    </source>
</evidence>
<keyword evidence="6" id="KW-0808">Transferase</keyword>
<evidence type="ECO:0000256" key="14">
    <source>
        <dbReference type="SAM" id="Coils"/>
    </source>
</evidence>
<dbReference type="Pfam" id="PF02518">
    <property type="entry name" value="HATPase_c"/>
    <property type="match status" value="1"/>
</dbReference>
<dbReference type="KEGG" id="tfr:BR63_02800"/>
<dbReference type="SUPFAM" id="SSF55874">
    <property type="entry name" value="ATPase domain of HSP90 chaperone/DNA topoisomerase II/histidine kinase"/>
    <property type="match status" value="1"/>
</dbReference>
<gene>
    <name evidence="17" type="ORF">BR63_02800</name>
</gene>
<dbReference type="PANTHER" id="PTHR34220:SF7">
    <property type="entry name" value="SENSOR HISTIDINE KINASE YPDA"/>
    <property type="match status" value="1"/>
</dbReference>
<evidence type="ECO:0000256" key="1">
    <source>
        <dbReference type="ARBA" id="ARBA00000085"/>
    </source>
</evidence>
<sequence>MLITGGVTIFNLLIEVMKNSALIAIVAYLLIHTRSLRRALEGTAKGKDKLLLAMVFSLLSVAGNYLGIPVMGGALANNRIVAPVVGGLLVGPEVGIVAGLIGGIHRLFLGGFTAEACAVGNIAVGILGSLIYLKRGPTKINGKVALVTGFIAELIVKAIVLIMVKPFSSALALEKMIAVPTILANTLGIAIFVTMVQSVRFEHLKVGASYAEQALNIASQTLPILRQGLTSQAAFKVASLILQETKVAAVAITDREHILAFVGSGSEHHKTGSPILTPVTHQVIGTGLTQVVLDKETLACPHPGCSLHSAVIVPLYIRDEIIGSFCMFKANGEEISPAERKLAEGISNLLSLQLEVAQLNEQSKLLARAEFAALKAQVNPHFLFNTLSVIMSCCRSNPEEARELLVHLSHLLRRRLRENDDFVPLREELEAINEYLAIIKVRFGDRLRIKIAIQEETMDFLIPVFSVQPLVENAIRHGLLAKEDNCYLELKAFLKTDHTLQVEVYDNGVGITPEVLERIKLGIKSSNGGVGLTNIMQRLKLLYGERGSCTLKTAVGEGTRAILVLPRI</sequence>
<feature type="transmembrane region" description="Helical" evidence="15">
    <location>
        <begin position="80"/>
        <end position="101"/>
    </location>
</feature>
<dbReference type="GO" id="GO:0000155">
    <property type="term" value="F:phosphorelay sensor kinase activity"/>
    <property type="evidence" value="ECO:0007669"/>
    <property type="project" value="InterPro"/>
</dbReference>
<dbReference type="InterPro" id="IPR050640">
    <property type="entry name" value="Bact_2-comp_sensor_kinase"/>
</dbReference>
<dbReference type="EMBL" id="CP045798">
    <property type="protein sequence ID" value="QNB45333.1"/>
    <property type="molecule type" value="Genomic_DNA"/>
</dbReference>
<evidence type="ECO:0000256" key="2">
    <source>
        <dbReference type="ARBA" id="ARBA00004651"/>
    </source>
</evidence>
<keyword evidence="9 17" id="KW-0418">Kinase</keyword>
<keyword evidence="7 15" id="KW-0812">Transmembrane</keyword>
<dbReference type="Gene3D" id="3.30.450.40">
    <property type="match status" value="1"/>
</dbReference>
<dbReference type="InterPro" id="IPR036890">
    <property type="entry name" value="HATPase_C_sf"/>
</dbReference>
<evidence type="ECO:0000256" key="6">
    <source>
        <dbReference type="ARBA" id="ARBA00022679"/>
    </source>
</evidence>
<dbReference type="InterPro" id="IPR003018">
    <property type="entry name" value="GAF"/>
</dbReference>
<dbReference type="PRINTS" id="PR00344">
    <property type="entry name" value="BCTRLSENSOR"/>
</dbReference>
<dbReference type="SUPFAM" id="SSF55781">
    <property type="entry name" value="GAF domain-like"/>
    <property type="match status" value="1"/>
</dbReference>
<comment type="catalytic activity">
    <reaction evidence="1">
        <text>ATP + protein L-histidine = ADP + protein N-phospho-L-histidine.</text>
        <dbReference type="EC" id="2.7.13.3"/>
    </reaction>
</comment>
<feature type="transmembrane region" description="Helical" evidence="15">
    <location>
        <begin position="6"/>
        <end position="30"/>
    </location>
</feature>
<dbReference type="InterPro" id="IPR011620">
    <property type="entry name" value="Sig_transdc_His_kinase_LytS_TM"/>
</dbReference>
<dbReference type="Gene3D" id="3.30.565.10">
    <property type="entry name" value="Histidine kinase-like ATPase, C-terminal domain"/>
    <property type="match status" value="1"/>
</dbReference>
<dbReference type="GO" id="GO:0005524">
    <property type="term" value="F:ATP binding"/>
    <property type="evidence" value="ECO:0007669"/>
    <property type="project" value="UniProtKB-KW"/>
</dbReference>
<dbReference type="InterPro" id="IPR003594">
    <property type="entry name" value="HATPase_dom"/>
</dbReference>
<name>A0A7G6DZS9_THEFR</name>
<dbReference type="EC" id="2.7.13.3" evidence="3"/>
<keyword evidence="5" id="KW-0597">Phosphoprotein</keyword>
<feature type="domain" description="GAF" evidence="16">
    <location>
        <begin position="226"/>
        <end position="364"/>
    </location>
</feature>
<organism evidence="17 18">
    <name type="scientific">Thermanaerosceptrum fracticalcis</name>
    <dbReference type="NCBI Taxonomy" id="1712410"/>
    <lineage>
        <taxon>Bacteria</taxon>
        <taxon>Bacillati</taxon>
        <taxon>Bacillota</taxon>
        <taxon>Clostridia</taxon>
        <taxon>Eubacteriales</taxon>
        <taxon>Peptococcaceae</taxon>
        <taxon>Thermanaerosceptrum</taxon>
    </lineage>
</organism>
<evidence type="ECO:0000256" key="8">
    <source>
        <dbReference type="ARBA" id="ARBA00022741"/>
    </source>
</evidence>
<evidence type="ECO:0000259" key="16">
    <source>
        <dbReference type="SMART" id="SM00065"/>
    </source>
</evidence>
<feature type="transmembrane region" description="Helical" evidence="15">
    <location>
        <begin position="176"/>
        <end position="196"/>
    </location>
</feature>
<protein>
    <recommendedName>
        <fullName evidence="3">histidine kinase</fullName>
        <ecNumber evidence="3">2.7.13.3</ecNumber>
    </recommendedName>
</protein>
<dbReference type="AlphaFoldDB" id="A0A7G6DZS9"/>
<evidence type="ECO:0000256" key="7">
    <source>
        <dbReference type="ARBA" id="ARBA00022692"/>
    </source>
</evidence>
<evidence type="ECO:0000313" key="17">
    <source>
        <dbReference type="EMBL" id="QNB45333.1"/>
    </source>
</evidence>
<dbReference type="Pfam" id="PF07694">
    <property type="entry name" value="5TM-5TMR_LYT"/>
    <property type="match status" value="1"/>
</dbReference>
<evidence type="ECO:0000313" key="18">
    <source>
        <dbReference type="Proteomes" id="UP000515847"/>
    </source>
</evidence>
<feature type="transmembrane region" description="Helical" evidence="15">
    <location>
        <begin position="50"/>
        <end position="68"/>
    </location>
</feature>
<keyword evidence="13 15" id="KW-0472">Membrane</keyword>
<dbReference type="GO" id="GO:0005886">
    <property type="term" value="C:plasma membrane"/>
    <property type="evidence" value="ECO:0007669"/>
    <property type="project" value="UniProtKB-SubCell"/>
</dbReference>
<dbReference type="SMART" id="SM00065">
    <property type="entry name" value="GAF"/>
    <property type="match status" value="1"/>
</dbReference>
<evidence type="ECO:0000256" key="5">
    <source>
        <dbReference type="ARBA" id="ARBA00022553"/>
    </source>
</evidence>
<dbReference type="PANTHER" id="PTHR34220">
    <property type="entry name" value="SENSOR HISTIDINE KINASE YPDA"/>
    <property type="match status" value="1"/>
</dbReference>
<dbReference type="GO" id="GO:0071555">
    <property type="term" value="P:cell wall organization"/>
    <property type="evidence" value="ECO:0007669"/>
    <property type="project" value="InterPro"/>
</dbReference>
<feature type="transmembrane region" description="Helical" evidence="15">
    <location>
        <begin position="108"/>
        <end position="132"/>
    </location>
</feature>
<comment type="subcellular location">
    <subcellularLocation>
        <location evidence="2">Cell membrane</location>
        <topology evidence="2">Multi-pass membrane protein</topology>
    </subcellularLocation>
</comment>
<evidence type="ECO:0000256" key="10">
    <source>
        <dbReference type="ARBA" id="ARBA00022840"/>
    </source>
</evidence>
<keyword evidence="4" id="KW-1003">Cell membrane</keyword>
<keyword evidence="14" id="KW-0175">Coiled coil</keyword>
<evidence type="ECO:0000256" key="13">
    <source>
        <dbReference type="ARBA" id="ARBA00023136"/>
    </source>
</evidence>
<evidence type="ECO:0000256" key="3">
    <source>
        <dbReference type="ARBA" id="ARBA00012438"/>
    </source>
</evidence>
<evidence type="ECO:0000256" key="12">
    <source>
        <dbReference type="ARBA" id="ARBA00023012"/>
    </source>
</evidence>
<keyword evidence="12" id="KW-0902">Two-component regulatory system</keyword>
<evidence type="ECO:0000256" key="9">
    <source>
        <dbReference type="ARBA" id="ARBA00022777"/>
    </source>
</evidence>
<reference evidence="17 18" key="1">
    <citation type="journal article" date="2019" name="Front. Microbiol.">
        <title>Thermoanaerosceptrum fracticalcis gen. nov. sp. nov., a Novel Fumarate-Fermenting Microorganism From a Deep Fractured Carbonate Aquifer of the US Great Basin.</title>
        <authorList>
            <person name="Hamilton-Brehm S.D."/>
            <person name="Stewart L.E."/>
            <person name="Zavarin M."/>
            <person name="Caldwell M."/>
            <person name="Lawson P.A."/>
            <person name="Onstott T.C."/>
            <person name="Grzymski J."/>
            <person name="Neveux I."/>
            <person name="Lollar B.S."/>
            <person name="Russell C.E."/>
            <person name="Moser D.P."/>
        </authorList>
    </citation>
    <scope>NUCLEOTIDE SEQUENCE [LARGE SCALE GENOMIC DNA]</scope>
    <source>
        <strain evidence="17 18">DRI-13</strain>
    </source>
</reference>
<feature type="coiled-coil region" evidence="14">
    <location>
        <begin position="342"/>
        <end position="369"/>
    </location>
</feature>
<keyword evidence="18" id="KW-1185">Reference proteome</keyword>
<dbReference type="InterPro" id="IPR004358">
    <property type="entry name" value="Sig_transdc_His_kin-like_C"/>
</dbReference>
<proteinExistence type="predicted"/>
<accession>A0A7G6DZS9</accession>
<evidence type="ECO:0000256" key="4">
    <source>
        <dbReference type="ARBA" id="ARBA00022475"/>
    </source>
</evidence>
<feature type="transmembrane region" description="Helical" evidence="15">
    <location>
        <begin position="144"/>
        <end position="164"/>
    </location>
</feature>
<evidence type="ECO:0000256" key="11">
    <source>
        <dbReference type="ARBA" id="ARBA00022989"/>
    </source>
</evidence>
<keyword evidence="8" id="KW-0547">Nucleotide-binding</keyword>
<dbReference type="Pfam" id="PF06580">
    <property type="entry name" value="His_kinase"/>
    <property type="match status" value="1"/>
</dbReference>
<dbReference type="InterPro" id="IPR029016">
    <property type="entry name" value="GAF-like_dom_sf"/>
</dbReference>
<dbReference type="InterPro" id="IPR010559">
    <property type="entry name" value="Sig_transdc_His_kin_internal"/>
</dbReference>
<keyword evidence="10" id="KW-0067">ATP-binding</keyword>
<keyword evidence="11 15" id="KW-1133">Transmembrane helix</keyword>
<dbReference type="Proteomes" id="UP000515847">
    <property type="component" value="Chromosome"/>
</dbReference>